<comment type="caution">
    <text evidence="2">The sequence shown here is derived from an EMBL/GenBank/DDBJ whole genome shotgun (WGS) entry which is preliminary data.</text>
</comment>
<dbReference type="PANTHER" id="PTHR48228">
    <property type="entry name" value="SUCCINYL-COA--D-CITRAMALATE COA-TRANSFERASE"/>
    <property type="match status" value="1"/>
</dbReference>
<dbReference type="RefSeq" id="WP_066512418.1">
    <property type="nucleotide sequence ID" value="NZ_JADPQA010000001.1"/>
</dbReference>
<dbReference type="GO" id="GO:0016740">
    <property type="term" value="F:transferase activity"/>
    <property type="evidence" value="ECO:0007669"/>
    <property type="project" value="UniProtKB-KW"/>
</dbReference>
<dbReference type="InterPro" id="IPR044855">
    <property type="entry name" value="CoA-Trfase_III_dom3_sf"/>
</dbReference>
<reference evidence="2 3" key="1">
    <citation type="submission" date="2019-06" db="EMBL/GenBank/DDBJ databases">
        <title>Draft genome of C. phoceense Strain 272.</title>
        <authorList>
            <person name="Pacheco L.G.C."/>
            <person name="Barberis C.M."/>
            <person name="Almuzara M.N."/>
            <person name="Traglia G.M."/>
            <person name="Santos C.S."/>
            <person name="Rocha D.J.P.G."/>
            <person name="Aguiar E.R.G.R."/>
            <person name="Vay C.A."/>
        </authorList>
    </citation>
    <scope>NUCLEOTIDE SEQUENCE [LARGE SCALE GENOMIC DNA]</scope>
    <source>
        <strain evidence="2 3">272</strain>
    </source>
</reference>
<sequence length="338" mass="35577">MLPLTGITVVHLGGIGPGPFAAMILADMGARVIRVVRPGNPADIVPHGVLYRGQETLEANLKDPDDVARVLDLITDAQLLIEGFRPSVAERLGLGPSDAASRNPALVYGRMTGWGQDGPLAQTAGHDINYIAISGALGAIAAPDGRPVPPLNFMGDFGGGSMYLVSGLLAALVHAQTTGEGAVVDANIVDGAASLTAMLHAFRNAGQWGPTGTNVLDGGAPFYTVYKTSDGKWMSVGAIEPQFYAELLRLLDLTNELAGIDQNDQAEWPRVAQRFAEVFVTKTQAEWVKIFRGTDACVAEVVSPDDVLDHPHLAARGTYRPTSDGMEPAPAPRISPLA</sequence>
<dbReference type="PANTHER" id="PTHR48228:SF5">
    <property type="entry name" value="ALPHA-METHYLACYL-COA RACEMASE"/>
    <property type="match status" value="1"/>
</dbReference>
<dbReference type="Proteomes" id="UP000318080">
    <property type="component" value="Unassembled WGS sequence"/>
</dbReference>
<dbReference type="AlphaFoldDB" id="A0A540R5Q1"/>
<dbReference type="InterPro" id="IPR023606">
    <property type="entry name" value="CoA-Trfase_III_dom_1_sf"/>
</dbReference>
<proteinExistence type="predicted"/>
<dbReference type="InterPro" id="IPR050509">
    <property type="entry name" value="CoA-transferase_III"/>
</dbReference>
<dbReference type="InterPro" id="IPR003673">
    <property type="entry name" value="CoA-Trfase_fam_III"/>
</dbReference>
<feature type="region of interest" description="Disordered" evidence="1">
    <location>
        <begin position="316"/>
        <end position="338"/>
    </location>
</feature>
<dbReference type="EMBL" id="VHIR01000013">
    <property type="protein sequence ID" value="TQE43050.1"/>
    <property type="molecule type" value="Genomic_DNA"/>
</dbReference>
<evidence type="ECO:0000313" key="2">
    <source>
        <dbReference type="EMBL" id="TQE43050.1"/>
    </source>
</evidence>
<dbReference type="Pfam" id="PF02515">
    <property type="entry name" value="CoA_transf_3"/>
    <property type="match status" value="1"/>
</dbReference>
<keyword evidence="2" id="KW-0808">Transferase</keyword>
<keyword evidence="3" id="KW-1185">Reference proteome</keyword>
<dbReference type="Gene3D" id="3.40.50.10540">
    <property type="entry name" value="Crotonobetainyl-coa:carnitine coa-transferase, domain 1"/>
    <property type="match status" value="1"/>
</dbReference>
<dbReference type="GeneID" id="79851516"/>
<dbReference type="SUPFAM" id="SSF89796">
    <property type="entry name" value="CoA-transferase family III (CaiB/BaiF)"/>
    <property type="match status" value="1"/>
</dbReference>
<name>A0A540R5Q1_9CORY</name>
<gene>
    <name evidence="2" type="ORF">EJK80_09260</name>
</gene>
<evidence type="ECO:0000256" key="1">
    <source>
        <dbReference type="SAM" id="MobiDB-lite"/>
    </source>
</evidence>
<accession>A0A540R5Q1</accession>
<evidence type="ECO:0000313" key="3">
    <source>
        <dbReference type="Proteomes" id="UP000318080"/>
    </source>
</evidence>
<protein>
    <submittedName>
        <fullName evidence="2">CoA transferase</fullName>
    </submittedName>
</protein>
<feature type="compositionally biased region" description="Pro residues" evidence="1">
    <location>
        <begin position="329"/>
        <end position="338"/>
    </location>
</feature>
<organism evidence="2 3">
    <name type="scientific">Corynebacterium phoceense</name>
    <dbReference type="NCBI Taxonomy" id="1686286"/>
    <lineage>
        <taxon>Bacteria</taxon>
        <taxon>Bacillati</taxon>
        <taxon>Actinomycetota</taxon>
        <taxon>Actinomycetes</taxon>
        <taxon>Mycobacteriales</taxon>
        <taxon>Corynebacteriaceae</taxon>
        <taxon>Corynebacterium</taxon>
    </lineage>
</organism>
<dbReference type="STRING" id="1686286.GCA_900092335_00139"/>
<dbReference type="Gene3D" id="3.30.1540.10">
    <property type="entry name" value="formyl-coa transferase, domain 3"/>
    <property type="match status" value="1"/>
</dbReference>